<accession>A0A382DB88</accession>
<reference evidence="1" key="1">
    <citation type="submission" date="2018-05" db="EMBL/GenBank/DDBJ databases">
        <authorList>
            <person name="Lanie J.A."/>
            <person name="Ng W.-L."/>
            <person name="Kazmierczak K.M."/>
            <person name="Andrzejewski T.M."/>
            <person name="Davidsen T.M."/>
            <person name="Wayne K.J."/>
            <person name="Tettelin H."/>
            <person name="Glass J.I."/>
            <person name="Rusch D."/>
            <person name="Podicherti R."/>
            <person name="Tsui H.-C.T."/>
            <person name="Winkler M.E."/>
        </authorList>
    </citation>
    <scope>NUCLEOTIDE SEQUENCE</scope>
</reference>
<organism evidence="1">
    <name type="scientific">marine metagenome</name>
    <dbReference type="NCBI Taxonomy" id="408172"/>
    <lineage>
        <taxon>unclassified sequences</taxon>
        <taxon>metagenomes</taxon>
        <taxon>ecological metagenomes</taxon>
    </lineage>
</organism>
<protein>
    <submittedName>
        <fullName evidence="1">Uncharacterized protein</fullName>
    </submittedName>
</protein>
<gene>
    <name evidence="1" type="ORF">METZ01_LOCUS188554</name>
</gene>
<name>A0A382DB88_9ZZZZ</name>
<sequence length="187" mass="21372">MFKRIWPDTIRTTVFHVLRAENLYELKKLEGGKRSISAFFTMMSRYLEGGIAAGGGVVAELDADVIVSARDDIMSTVDTAGRRWVEMSWFANAQRGGTGPKFAVVERELNDLIRELVLKHLSPILGKDRVRREFEFELWNDMKKHMSGDGKALRLVIKDYFDGVEKIIKKNSEVMSSIFYGYAKSKR</sequence>
<evidence type="ECO:0000313" key="1">
    <source>
        <dbReference type="EMBL" id="SVB35700.1"/>
    </source>
</evidence>
<dbReference type="AlphaFoldDB" id="A0A382DB88"/>
<feature type="non-terminal residue" evidence="1">
    <location>
        <position position="187"/>
    </location>
</feature>
<proteinExistence type="predicted"/>
<dbReference type="EMBL" id="UINC01038541">
    <property type="protein sequence ID" value="SVB35700.1"/>
    <property type="molecule type" value="Genomic_DNA"/>
</dbReference>